<evidence type="ECO:0000259" key="1">
    <source>
        <dbReference type="Pfam" id="PF01636"/>
    </source>
</evidence>
<proteinExistence type="predicted"/>
<evidence type="ECO:0000313" key="3">
    <source>
        <dbReference type="Proteomes" id="UP000095463"/>
    </source>
</evidence>
<keyword evidence="3" id="KW-1185">Reference proteome</keyword>
<dbReference type="InterPro" id="IPR011009">
    <property type="entry name" value="Kinase-like_dom_sf"/>
</dbReference>
<accession>A0A1E5XQC7</accession>
<comment type="caution">
    <text evidence="2">The sequence shown here is derived from an EMBL/GenBank/DDBJ whole genome shotgun (WGS) entry which is preliminary data.</text>
</comment>
<gene>
    <name evidence="2" type="ORF">VW23_019445</name>
</gene>
<name>A0A1E5XQC7_9HYPH</name>
<evidence type="ECO:0000313" key="2">
    <source>
        <dbReference type="EMBL" id="OEO30811.1"/>
    </source>
</evidence>
<dbReference type="Pfam" id="PF01636">
    <property type="entry name" value="APH"/>
    <property type="match status" value="1"/>
</dbReference>
<dbReference type="InterPro" id="IPR002575">
    <property type="entry name" value="Aminoglycoside_PTrfase"/>
</dbReference>
<organism evidence="2 3">
    <name type="scientific">Devosia insulae DS-56</name>
    <dbReference type="NCBI Taxonomy" id="1116389"/>
    <lineage>
        <taxon>Bacteria</taxon>
        <taxon>Pseudomonadati</taxon>
        <taxon>Pseudomonadota</taxon>
        <taxon>Alphaproteobacteria</taxon>
        <taxon>Hyphomicrobiales</taxon>
        <taxon>Devosiaceae</taxon>
        <taxon>Devosia</taxon>
    </lineage>
</organism>
<reference evidence="2 3" key="1">
    <citation type="journal article" date="2015" name="Genome Announc.">
        <title>Genome Assemblies of Three Soil-Associated Devosia species: D. insulae, D. limi, and D. soli.</title>
        <authorList>
            <person name="Hassan Y.I."/>
            <person name="Lepp D."/>
            <person name="Zhou T."/>
        </authorList>
    </citation>
    <scope>NUCLEOTIDE SEQUENCE [LARGE SCALE GENOMIC DNA]</scope>
    <source>
        <strain evidence="2 3">DS-56</strain>
    </source>
</reference>
<dbReference type="AlphaFoldDB" id="A0A1E5XQC7"/>
<dbReference type="OrthoDB" id="3328272at2"/>
<protein>
    <recommendedName>
        <fullName evidence="1">Aminoglycoside phosphotransferase domain-containing protein</fullName>
    </recommendedName>
</protein>
<dbReference type="Gene3D" id="3.90.1200.10">
    <property type="match status" value="1"/>
</dbReference>
<feature type="domain" description="Aminoglycoside phosphotransferase" evidence="1">
    <location>
        <begin position="79"/>
        <end position="243"/>
    </location>
</feature>
<dbReference type="EMBL" id="LAJE02000185">
    <property type="protein sequence ID" value="OEO30811.1"/>
    <property type="molecule type" value="Genomic_DNA"/>
</dbReference>
<dbReference type="SUPFAM" id="SSF56112">
    <property type="entry name" value="Protein kinase-like (PK-like)"/>
    <property type="match status" value="1"/>
</dbReference>
<sequence>MQHTDLASFAAALPGGRQLTGFERLAGGSKKGVYRLMLDDASSVVLYAWSAAENYWTDNSTDPRDPFAEASGLDLLEAASLALAEAGARAPALLLIDRSQSIYPADIAIVEDLRGGTLEAMISSDAGAAAAPLRTVGAMLNGMAKYRGPRLGKVAAAVAGSAPQDRNAEQIVLDQGLAHLVSVATKVPELGQARERIEGALRERHARVRSRDWYSLIHGELGADHVMLDSDGRPVIIDIEGVMFFDAEWEHEFTRMRFGRSYEALGIDVELDPERMALYELARSLSLVEGPLRILETDFPDRDFMRGIVTWHTGKVLRLTGTAT</sequence>
<dbReference type="Proteomes" id="UP000095463">
    <property type="component" value="Unassembled WGS sequence"/>
</dbReference>